<dbReference type="GO" id="GO:0032259">
    <property type="term" value="P:methylation"/>
    <property type="evidence" value="ECO:0007669"/>
    <property type="project" value="UniProtKB-KW"/>
</dbReference>
<comment type="similarity">
    <text evidence="1">Belongs to the methyltransferase superfamily.</text>
</comment>
<dbReference type="Gene3D" id="3.40.50.150">
    <property type="entry name" value="Vaccinia Virus protein VP39"/>
    <property type="match status" value="1"/>
</dbReference>
<dbReference type="PANTHER" id="PTHR12176">
    <property type="entry name" value="SAM-DEPENDENT METHYLTRANSFERASE SUPERFAMILY PROTEIN"/>
    <property type="match status" value="1"/>
</dbReference>
<reference evidence="5 6" key="1">
    <citation type="submission" date="2024-10" db="EMBL/GenBank/DDBJ databases">
        <title>Updated reference genomes for cyclostephanoid diatoms.</title>
        <authorList>
            <person name="Roberts W.R."/>
            <person name="Alverson A.J."/>
        </authorList>
    </citation>
    <scope>NUCLEOTIDE SEQUENCE [LARGE SCALE GENOMIC DNA]</scope>
    <source>
        <strain evidence="5 6">AJA228-03</strain>
    </source>
</reference>
<dbReference type="InterPro" id="IPR013216">
    <property type="entry name" value="Methyltransf_11"/>
</dbReference>
<evidence type="ECO:0000313" key="6">
    <source>
        <dbReference type="Proteomes" id="UP001530377"/>
    </source>
</evidence>
<comment type="caution">
    <text evidence="5">The sequence shown here is derived from an EMBL/GenBank/DDBJ whole genome shotgun (WGS) entry which is preliminary data.</text>
</comment>
<dbReference type="GO" id="GO:0008168">
    <property type="term" value="F:methyltransferase activity"/>
    <property type="evidence" value="ECO:0007669"/>
    <property type="project" value="UniProtKB-KW"/>
</dbReference>
<keyword evidence="3" id="KW-0808">Transferase</keyword>
<gene>
    <name evidence="5" type="ORF">ACHAXA_010254</name>
</gene>
<accession>A0ABD3RT23</accession>
<dbReference type="CDD" id="cd02440">
    <property type="entry name" value="AdoMet_MTases"/>
    <property type="match status" value="1"/>
</dbReference>
<name>A0ABD3RT23_9STRA</name>
<protein>
    <recommendedName>
        <fullName evidence="4">Methyltransferase type 11 domain-containing protein</fullName>
    </recommendedName>
</protein>
<dbReference type="AlphaFoldDB" id="A0ABD3RT23"/>
<organism evidence="5 6">
    <name type="scientific">Cyclostephanos tholiformis</name>
    <dbReference type="NCBI Taxonomy" id="382380"/>
    <lineage>
        <taxon>Eukaryota</taxon>
        <taxon>Sar</taxon>
        <taxon>Stramenopiles</taxon>
        <taxon>Ochrophyta</taxon>
        <taxon>Bacillariophyta</taxon>
        <taxon>Coscinodiscophyceae</taxon>
        <taxon>Thalassiosirophycidae</taxon>
        <taxon>Stephanodiscales</taxon>
        <taxon>Stephanodiscaceae</taxon>
        <taxon>Cyclostephanos</taxon>
    </lineage>
</organism>
<evidence type="ECO:0000313" key="5">
    <source>
        <dbReference type="EMBL" id="KAL3815864.1"/>
    </source>
</evidence>
<evidence type="ECO:0000256" key="2">
    <source>
        <dbReference type="ARBA" id="ARBA00022603"/>
    </source>
</evidence>
<dbReference type="EMBL" id="JALLPB020000178">
    <property type="protein sequence ID" value="KAL3815864.1"/>
    <property type="molecule type" value="Genomic_DNA"/>
</dbReference>
<keyword evidence="6" id="KW-1185">Reference proteome</keyword>
<dbReference type="InterPro" id="IPR029063">
    <property type="entry name" value="SAM-dependent_MTases_sf"/>
</dbReference>
<evidence type="ECO:0000256" key="3">
    <source>
        <dbReference type="ARBA" id="ARBA00022679"/>
    </source>
</evidence>
<proteinExistence type="inferred from homology"/>
<dbReference type="Pfam" id="PF08241">
    <property type="entry name" value="Methyltransf_11"/>
    <property type="match status" value="1"/>
</dbReference>
<keyword evidence="2" id="KW-0489">Methyltransferase</keyword>
<evidence type="ECO:0000259" key="4">
    <source>
        <dbReference type="Pfam" id="PF08241"/>
    </source>
</evidence>
<sequence>MTERYGDHDYWNERYELSDCPFDWMCSYDDLAPNLRMVLPSAHTMPSILVVGCGDAPFSADLYLDGYRNTLNVDYSDVVIRKQRGRFPFLENNFQVMNCLDMKEIDDDTFDAVIDKSLIDTTMCYANGHDTTMQLYRELSRVLRPGGRLITISLHREIEVLPYGIDNPACSFAASSCALAGTRENDTCYSFCVFDKLDGCDAETAAVISSVHPIEFIDAVSWDSRGENEKESNGFIDELLVSFNYALEAI</sequence>
<dbReference type="Proteomes" id="UP001530377">
    <property type="component" value="Unassembled WGS sequence"/>
</dbReference>
<dbReference type="SUPFAM" id="SSF53335">
    <property type="entry name" value="S-adenosyl-L-methionine-dependent methyltransferases"/>
    <property type="match status" value="1"/>
</dbReference>
<feature type="domain" description="Methyltransferase type 11" evidence="4">
    <location>
        <begin position="49"/>
        <end position="150"/>
    </location>
</feature>
<evidence type="ECO:0000256" key="1">
    <source>
        <dbReference type="ARBA" id="ARBA00008361"/>
    </source>
</evidence>
<dbReference type="InterPro" id="IPR051419">
    <property type="entry name" value="Lys/N-term_MeTrsfase_sf"/>
</dbReference>
<dbReference type="PANTHER" id="PTHR12176:SF79">
    <property type="entry name" value="METHYLTRANSFERASE TYPE 11 DOMAIN-CONTAINING PROTEIN"/>
    <property type="match status" value="1"/>
</dbReference>